<feature type="binding site" evidence="11">
    <location>
        <position position="122"/>
    </location>
    <ligand>
        <name>(2R)-3-phosphoglycerate</name>
        <dbReference type="ChEBI" id="CHEBI:58272"/>
    </ligand>
</feature>
<keyword evidence="10" id="KW-0963">Cytoplasm</keyword>
<dbReference type="PATRIC" id="fig|1619044.3.peg.176"/>
<evidence type="ECO:0000256" key="3">
    <source>
        <dbReference type="ARBA" id="ARBA00008982"/>
    </source>
</evidence>
<evidence type="ECO:0000256" key="6">
    <source>
        <dbReference type="ARBA" id="ARBA00022679"/>
    </source>
</evidence>
<feature type="binding site" evidence="10 11">
    <location>
        <begin position="25"/>
        <end position="27"/>
    </location>
    <ligand>
        <name>substrate</name>
    </ligand>
</feature>
<dbReference type="Pfam" id="PF00162">
    <property type="entry name" value="PGK"/>
    <property type="match status" value="1"/>
</dbReference>
<dbReference type="FunFam" id="3.40.50.1260:FF:000006">
    <property type="entry name" value="Phosphoglycerate kinase"/>
    <property type="match status" value="1"/>
</dbReference>
<feature type="binding site" evidence="11">
    <location>
        <position position="40"/>
    </location>
    <ligand>
        <name>(2R)-3-phosphoglycerate</name>
        <dbReference type="ChEBI" id="CHEBI:58272"/>
    </ligand>
</feature>
<evidence type="ECO:0000256" key="9">
    <source>
        <dbReference type="ARBA" id="ARBA00022840"/>
    </source>
</evidence>
<gene>
    <name evidence="10" type="primary">pgk</name>
    <name evidence="14" type="ORF">UY92_C0002G0063</name>
</gene>
<comment type="caution">
    <text evidence="14">The sequence shown here is derived from an EMBL/GenBank/DDBJ whole genome shotgun (WGS) entry which is preliminary data.</text>
</comment>
<keyword evidence="9 10" id="KW-0067">ATP-binding</keyword>
<evidence type="ECO:0000256" key="5">
    <source>
        <dbReference type="ARBA" id="ARBA00016471"/>
    </source>
</evidence>
<evidence type="ECO:0000313" key="14">
    <source>
        <dbReference type="EMBL" id="KKW42946.1"/>
    </source>
</evidence>
<dbReference type="GO" id="GO:0006094">
    <property type="term" value="P:gluconeogenesis"/>
    <property type="evidence" value="ECO:0007669"/>
    <property type="project" value="TreeGrafter"/>
</dbReference>
<dbReference type="PIRSF" id="PIRSF000724">
    <property type="entry name" value="Pgk"/>
    <property type="match status" value="1"/>
</dbReference>
<dbReference type="EC" id="2.7.2.3" evidence="4 10"/>
<evidence type="ECO:0000256" key="13">
    <source>
        <dbReference type="RuleBase" id="RU000532"/>
    </source>
</evidence>
<evidence type="ECO:0000256" key="11">
    <source>
        <dbReference type="PIRSR" id="PIRSR000724-1"/>
    </source>
</evidence>
<sequence length="400" mass="43462">MDYSAVRSIKQARRLAGKRVLLRVDFNVPLDGRRVADDTRLREALPTLQYLAKNKARIIIVTHLGRPEGRRAAEYKLDPVAKRLAELWKRKVAKLPDITGPKVERGIRALRPGQALMLENIRFSPDESGNRGTLGRELAALSDIFVQDGFAVSHRGDASVVGVARYLPSYSGLLLDREIKGLAKVVDKPVSPFVLVLGGAKMETKVPVMKNLLPRADFVLVGGGIVNTYLHALGYAVGQSLIDPGQAAEADKYVGRRKVIKPVDVVVGSRDGANYRVVKLERRPHAVCKKNEAILDIGPATIRLFAGYIKQARTLVWNGAMGYFEQKPYDVGTLSIARLVAARSKGPAFGVIGGGETVLAMDRVGMGENIDLISTGGGAMLEFLSGRELPGIAALVRKRS</sequence>
<protein>
    <recommendedName>
        <fullName evidence="5 10">Phosphoglycerate kinase</fullName>
        <ecNumber evidence="4 10">2.7.2.3</ecNumber>
    </recommendedName>
</protein>
<evidence type="ECO:0000256" key="2">
    <source>
        <dbReference type="ARBA" id="ARBA00004838"/>
    </source>
</evidence>
<dbReference type="InterPro" id="IPR015911">
    <property type="entry name" value="Phosphoglycerate_kinase_CS"/>
</dbReference>
<dbReference type="InterPro" id="IPR001576">
    <property type="entry name" value="Phosphoglycerate_kinase"/>
</dbReference>
<evidence type="ECO:0000256" key="4">
    <source>
        <dbReference type="ARBA" id="ARBA00013061"/>
    </source>
</evidence>
<keyword evidence="10" id="KW-0324">Glycolysis</keyword>
<comment type="catalytic activity">
    <reaction evidence="1 10 13">
        <text>(2R)-3-phosphoglycerate + ATP = (2R)-3-phospho-glyceroyl phosphate + ADP</text>
        <dbReference type="Rhea" id="RHEA:14801"/>
        <dbReference type="ChEBI" id="CHEBI:30616"/>
        <dbReference type="ChEBI" id="CHEBI:57604"/>
        <dbReference type="ChEBI" id="CHEBI:58272"/>
        <dbReference type="ChEBI" id="CHEBI:456216"/>
        <dbReference type="EC" id="2.7.2.3"/>
    </reaction>
</comment>
<dbReference type="InterPro" id="IPR015824">
    <property type="entry name" value="Phosphoglycerate_kinase_N"/>
</dbReference>
<dbReference type="PRINTS" id="PR00477">
    <property type="entry name" value="PHGLYCKINASE"/>
</dbReference>
<proteinExistence type="inferred from homology"/>
<evidence type="ECO:0000256" key="12">
    <source>
        <dbReference type="PIRSR" id="PIRSR000724-2"/>
    </source>
</evidence>
<dbReference type="Gene3D" id="3.40.50.1260">
    <property type="entry name" value="Phosphoglycerate kinase, N-terminal domain"/>
    <property type="match status" value="2"/>
</dbReference>
<feature type="binding site" evidence="10 11">
    <location>
        <begin position="63"/>
        <end position="66"/>
    </location>
    <ligand>
        <name>substrate</name>
    </ligand>
</feature>
<name>A0A0G1YI71_9BACT</name>
<evidence type="ECO:0000256" key="1">
    <source>
        <dbReference type="ARBA" id="ARBA00000642"/>
    </source>
</evidence>
<feature type="binding site" evidence="10 12">
    <location>
        <position position="325"/>
    </location>
    <ligand>
        <name>ATP</name>
        <dbReference type="ChEBI" id="CHEBI:30616"/>
    </ligand>
</feature>
<dbReference type="GO" id="GO:0043531">
    <property type="term" value="F:ADP binding"/>
    <property type="evidence" value="ECO:0007669"/>
    <property type="project" value="TreeGrafter"/>
</dbReference>
<dbReference type="GO" id="GO:0005524">
    <property type="term" value="F:ATP binding"/>
    <property type="evidence" value="ECO:0007669"/>
    <property type="project" value="UniProtKB-KW"/>
</dbReference>
<keyword evidence="7 10" id="KW-0547">Nucleotide-binding</keyword>
<reference evidence="14 15" key="1">
    <citation type="journal article" date="2015" name="Nature">
        <title>rRNA introns, odd ribosomes, and small enigmatic genomes across a large radiation of phyla.</title>
        <authorList>
            <person name="Brown C.T."/>
            <person name="Hug L.A."/>
            <person name="Thomas B.C."/>
            <person name="Sharon I."/>
            <person name="Castelle C.J."/>
            <person name="Singh A."/>
            <person name="Wilkins M.J."/>
            <person name="Williams K.H."/>
            <person name="Banfield J.F."/>
        </authorList>
    </citation>
    <scope>NUCLEOTIDE SEQUENCE [LARGE SCALE GENOMIC DNA]</scope>
</reference>
<comment type="similarity">
    <text evidence="3 10 13">Belongs to the phosphoglycerate kinase family.</text>
</comment>
<comment type="subunit">
    <text evidence="10">Monomer.</text>
</comment>
<dbReference type="PANTHER" id="PTHR11406">
    <property type="entry name" value="PHOSPHOGLYCERATE KINASE"/>
    <property type="match status" value="1"/>
</dbReference>
<feature type="binding site" evidence="11">
    <location>
        <position position="155"/>
    </location>
    <ligand>
        <name>(2R)-3-phosphoglycerate</name>
        <dbReference type="ChEBI" id="CHEBI:58272"/>
    </ligand>
</feature>
<dbReference type="HAMAP" id="MF_00145">
    <property type="entry name" value="Phosphoglyc_kinase"/>
    <property type="match status" value="1"/>
</dbReference>
<evidence type="ECO:0000256" key="10">
    <source>
        <dbReference type="HAMAP-Rule" id="MF_00145"/>
    </source>
</evidence>
<comment type="subcellular location">
    <subcellularLocation>
        <location evidence="10">Cytoplasm</location>
    </subcellularLocation>
</comment>
<dbReference type="AlphaFoldDB" id="A0A0G1YI71"/>
<comment type="pathway">
    <text evidence="2 10">Carbohydrate degradation; glycolysis; pyruvate from D-glyceraldehyde 3-phosphate: step 2/5.</text>
</comment>
<dbReference type="SUPFAM" id="SSF53748">
    <property type="entry name" value="Phosphoglycerate kinase"/>
    <property type="match status" value="1"/>
</dbReference>
<feature type="binding site" evidence="10">
    <location>
        <position position="40"/>
    </location>
    <ligand>
        <name>substrate</name>
    </ligand>
</feature>
<dbReference type="GO" id="GO:0005829">
    <property type="term" value="C:cytosol"/>
    <property type="evidence" value="ECO:0007669"/>
    <property type="project" value="TreeGrafter"/>
</dbReference>
<dbReference type="STRING" id="1619044.UY92_C0002G0063"/>
<evidence type="ECO:0000256" key="8">
    <source>
        <dbReference type="ARBA" id="ARBA00022777"/>
    </source>
</evidence>
<organism evidence="14 15">
    <name type="scientific">Candidatus Magasanikbacteria bacterium GW2011_GWA2_56_11</name>
    <dbReference type="NCBI Taxonomy" id="1619044"/>
    <lineage>
        <taxon>Bacteria</taxon>
        <taxon>Candidatus Magasanikiibacteriota</taxon>
    </lineage>
</organism>
<comment type="caution">
    <text evidence="10">Lacks conserved residue(s) required for the propagation of feature annotation.</text>
</comment>
<dbReference type="UniPathway" id="UPA00109">
    <property type="reaction ID" value="UER00185"/>
</dbReference>
<evidence type="ECO:0000313" key="15">
    <source>
        <dbReference type="Proteomes" id="UP000033870"/>
    </source>
</evidence>
<feature type="binding site" evidence="10">
    <location>
        <position position="122"/>
    </location>
    <ligand>
        <name>substrate</name>
    </ligand>
</feature>
<accession>A0A0G1YI71</accession>
<feature type="binding site" evidence="10 12">
    <location>
        <position position="205"/>
    </location>
    <ligand>
        <name>ATP</name>
        <dbReference type="ChEBI" id="CHEBI:30616"/>
    </ligand>
</feature>
<dbReference type="GO" id="GO:0006096">
    <property type="term" value="P:glycolytic process"/>
    <property type="evidence" value="ECO:0007669"/>
    <property type="project" value="UniProtKB-UniRule"/>
</dbReference>
<dbReference type="PANTHER" id="PTHR11406:SF23">
    <property type="entry name" value="PHOSPHOGLYCERATE KINASE 1, CHLOROPLASTIC-RELATED"/>
    <property type="match status" value="1"/>
</dbReference>
<dbReference type="Proteomes" id="UP000033870">
    <property type="component" value="Unassembled WGS sequence"/>
</dbReference>
<evidence type="ECO:0000256" key="7">
    <source>
        <dbReference type="ARBA" id="ARBA00022741"/>
    </source>
</evidence>
<feature type="binding site" evidence="10">
    <location>
        <position position="155"/>
    </location>
    <ligand>
        <name>substrate</name>
    </ligand>
</feature>
<dbReference type="PROSITE" id="PS00111">
    <property type="entry name" value="PGLYCERATE_KINASE"/>
    <property type="match status" value="1"/>
</dbReference>
<keyword evidence="8 10" id="KW-0418">Kinase</keyword>
<dbReference type="InterPro" id="IPR036043">
    <property type="entry name" value="Phosphoglycerate_kinase_sf"/>
</dbReference>
<dbReference type="EMBL" id="LCRX01000002">
    <property type="protein sequence ID" value="KKW42946.1"/>
    <property type="molecule type" value="Genomic_DNA"/>
</dbReference>
<keyword evidence="6 10" id="KW-0808">Transferase</keyword>
<dbReference type="GO" id="GO:0004618">
    <property type="term" value="F:phosphoglycerate kinase activity"/>
    <property type="evidence" value="ECO:0007669"/>
    <property type="project" value="UniProtKB-UniRule"/>
</dbReference>
<feature type="binding site" evidence="10">
    <location>
        <begin position="354"/>
        <end position="357"/>
    </location>
    <ligand>
        <name>ATP</name>
        <dbReference type="ChEBI" id="CHEBI:30616"/>
    </ligand>
</feature>